<reference evidence="1" key="1">
    <citation type="submission" date="2021-03" db="EMBL/GenBank/DDBJ databases">
        <authorList>
            <consortium name="DOE Joint Genome Institute"/>
            <person name="Ahrendt S."/>
            <person name="Looney B.P."/>
            <person name="Miyauchi S."/>
            <person name="Morin E."/>
            <person name="Drula E."/>
            <person name="Courty P.E."/>
            <person name="Chicoki N."/>
            <person name="Fauchery L."/>
            <person name="Kohler A."/>
            <person name="Kuo A."/>
            <person name="Labutti K."/>
            <person name="Pangilinan J."/>
            <person name="Lipzen A."/>
            <person name="Riley R."/>
            <person name="Andreopoulos W."/>
            <person name="He G."/>
            <person name="Johnson J."/>
            <person name="Barry K.W."/>
            <person name="Grigoriev I.V."/>
            <person name="Nagy L."/>
            <person name="Hibbett D."/>
            <person name="Henrissat B."/>
            <person name="Matheny P.B."/>
            <person name="Labbe J."/>
            <person name="Martin F."/>
        </authorList>
    </citation>
    <scope>NUCLEOTIDE SEQUENCE</scope>
    <source>
        <strain evidence="1">HHB10654</strain>
    </source>
</reference>
<comment type="caution">
    <text evidence="1">The sequence shown here is derived from an EMBL/GenBank/DDBJ whole genome shotgun (WGS) entry which is preliminary data.</text>
</comment>
<reference evidence="1" key="2">
    <citation type="journal article" date="2022" name="New Phytol.">
        <title>Evolutionary transition to the ectomycorrhizal habit in the genomes of a hyperdiverse lineage of mushroom-forming fungi.</title>
        <authorList>
            <person name="Looney B."/>
            <person name="Miyauchi S."/>
            <person name="Morin E."/>
            <person name="Drula E."/>
            <person name="Courty P.E."/>
            <person name="Kohler A."/>
            <person name="Kuo A."/>
            <person name="LaButti K."/>
            <person name="Pangilinan J."/>
            <person name="Lipzen A."/>
            <person name="Riley R."/>
            <person name="Andreopoulos W."/>
            <person name="He G."/>
            <person name="Johnson J."/>
            <person name="Nolan M."/>
            <person name="Tritt A."/>
            <person name="Barry K.W."/>
            <person name="Grigoriev I.V."/>
            <person name="Nagy L.G."/>
            <person name="Hibbett D."/>
            <person name="Henrissat B."/>
            <person name="Matheny P.B."/>
            <person name="Labbe J."/>
            <person name="Martin F.M."/>
        </authorList>
    </citation>
    <scope>NUCLEOTIDE SEQUENCE</scope>
    <source>
        <strain evidence="1">HHB10654</strain>
    </source>
</reference>
<evidence type="ECO:0000313" key="2">
    <source>
        <dbReference type="Proteomes" id="UP000814140"/>
    </source>
</evidence>
<name>A0ACB8T080_9AGAM</name>
<evidence type="ECO:0000313" key="1">
    <source>
        <dbReference type="EMBL" id="KAI0061862.1"/>
    </source>
</evidence>
<keyword evidence="2" id="KW-1185">Reference proteome</keyword>
<dbReference type="EMBL" id="MU277210">
    <property type="protein sequence ID" value="KAI0061862.1"/>
    <property type="molecule type" value="Genomic_DNA"/>
</dbReference>
<gene>
    <name evidence="1" type="ORF">BV25DRAFT_709771</name>
</gene>
<proteinExistence type="predicted"/>
<dbReference type="Proteomes" id="UP000814140">
    <property type="component" value="Unassembled WGS sequence"/>
</dbReference>
<protein>
    <submittedName>
        <fullName evidence="1">Uncharacterized protein</fullName>
    </submittedName>
</protein>
<sequence length="162" mass="18566">MSLSGLLLRIQNHNNSWRISEKRLREIRGKGLADGRLKQPLLEQGLKMRPDEHDVQLREEQYVFKILWRRARRAGVCELIRKFEVTSGEFPHFQEACVFFASRPTLLGILGLPRSLPMHQVPDHTRAFWQLVRGGGASEPARFMCSGIPALAVYTCYSVYAS</sequence>
<organism evidence="1 2">
    <name type="scientific">Artomyces pyxidatus</name>
    <dbReference type="NCBI Taxonomy" id="48021"/>
    <lineage>
        <taxon>Eukaryota</taxon>
        <taxon>Fungi</taxon>
        <taxon>Dikarya</taxon>
        <taxon>Basidiomycota</taxon>
        <taxon>Agaricomycotina</taxon>
        <taxon>Agaricomycetes</taxon>
        <taxon>Russulales</taxon>
        <taxon>Auriscalpiaceae</taxon>
        <taxon>Artomyces</taxon>
    </lineage>
</organism>
<accession>A0ACB8T080</accession>